<protein>
    <recommendedName>
        <fullName evidence="4">Large ribosomal subunit protein bL21</fullName>
    </recommendedName>
</protein>
<keyword evidence="2 4" id="KW-0689">Ribosomal protein</keyword>
<reference evidence="7 8" key="1">
    <citation type="journal article" date="2016" name="Nat. Commun.">
        <title>Thousands of microbial genomes shed light on interconnected biogeochemical processes in an aquifer system.</title>
        <authorList>
            <person name="Anantharaman K."/>
            <person name="Brown C.T."/>
            <person name="Hug L.A."/>
            <person name="Sharon I."/>
            <person name="Castelle C.J."/>
            <person name="Probst A.J."/>
            <person name="Thomas B.C."/>
            <person name="Singh A."/>
            <person name="Wilkins M.J."/>
            <person name="Karaoz U."/>
            <person name="Brodie E.L."/>
            <person name="Williams K.H."/>
            <person name="Hubbard S.S."/>
            <person name="Banfield J.F."/>
        </authorList>
    </citation>
    <scope>NUCLEOTIDE SEQUENCE [LARGE SCALE GENOMIC DNA]</scope>
</reference>
<sequence>MYCIVDIQGVQFKVSPGNTCRVPSIEAEANKEISFDKVLLFSDNNEASIGKPYVENAAVRATVLAHVLGEKQIIFKKKRRKDYRKKTGHRQGYTDILITEVVCNGKKETHDPAQAEQKKAAAKAKKEQKSEPKA</sequence>
<dbReference type="GO" id="GO:1990904">
    <property type="term" value="C:ribonucleoprotein complex"/>
    <property type="evidence" value="ECO:0007669"/>
    <property type="project" value="UniProtKB-KW"/>
</dbReference>
<comment type="subunit">
    <text evidence="4">Part of the 50S ribosomal subunit. Contacts protein L20.</text>
</comment>
<evidence type="ECO:0000313" key="7">
    <source>
        <dbReference type="EMBL" id="OGK01472.1"/>
    </source>
</evidence>
<comment type="caution">
    <text evidence="7">The sequence shown here is derived from an EMBL/GenBank/DDBJ whole genome shotgun (WGS) entry which is preliminary data.</text>
</comment>
<evidence type="ECO:0000256" key="4">
    <source>
        <dbReference type="HAMAP-Rule" id="MF_01363"/>
    </source>
</evidence>
<dbReference type="EMBL" id="MFYX01000125">
    <property type="protein sequence ID" value="OGK01472.1"/>
    <property type="molecule type" value="Genomic_DNA"/>
</dbReference>
<organism evidence="7 8">
    <name type="scientific">Candidatus Raymondbacteria bacterium RIFOXYD12_FULL_49_13</name>
    <dbReference type="NCBI Taxonomy" id="1817890"/>
    <lineage>
        <taxon>Bacteria</taxon>
        <taxon>Raymondiibacteriota</taxon>
    </lineage>
</organism>
<dbReference type="InterPro" id="IPR001787">
    <property type="entry name" value="Ribosomal_bL21"/>
</dbReference>
<keyword evidence="4 5" id="KW-0694">RNA-binding</keyword>
<dbReference type="PANTHER" id="PTHR21349">
    <property type="entry name" value="50S RIBOSOMAL PROTEIN L21"/>
    <property type="match status" value="1"/>
</dbReference>
<evidence type="ECO:0000256" key="2">
    <source>
        <dbReference type="ARBA" id="ARBA00022980"/>
    </source>
</evidence>
<keyword evidence="4 5" id="KW-0699">rRNA-binding</keyword>
<comment type="similarity">
    <text evidence="1 4 5">Belongs to the bacterial ribosomal protein bL21 family.</text>
</comment>
<evidence type="ECO:0000256" key="6">
    <source>
        <dbReference type="SAM" id="MobiDB-lite"/>
    </source>
</evidence>
<dbReference type="Pfam" id="PF00829">
    <property type="entry name" value="Ribosomal_L21p"/>
    <property type="match status" value="1"/>
</dbReference>
<comment type="function">
    <text evidence="4 5">This protein binds to 23S rRNA in the presence of protein L20.</text>
</comment>
<dbReference type="InterPro" id="IPR028909">
    <property type="entry name" value="bL21-like"/>
</dbReference>
<dbReference type="NCBIfam" id="TIGR00061">
    <property type="entry name" value="L21"/>
    <property type="match status" value="1"/>
</dbReference>
<dbReference type="GO" id="GO:0003735">
    <property type="term" value="F:structural constituent of ribosome"/>
    <property type="evidence" value="ECO:0007669"/>
    <property type="project" value="InterPro"/>
</dbReference>
<dbReference type="PANTHER" id="PTHR21349:SF0">
    <property type="entry name" value="LARGE RIBOSOMAL SUBUNIT PROTEIN BL21M"/>
    <property type="match status" value="1"/>
</dbReference>
<evidence type="ECO:0000256" key="1">
    <source>
        <dbReference type="ARBA" id="ARBA00008563"/>
    </source>
</evidence>
<dbReference type="AlphaFoldDB" id="A0A1F7F4H7"/>
<evidence type="ECO:0000256" key="3">
    <source>
        <dbReference type="ARBA" id="ARBA00023274"/>
    </source>
</evidence>
<evidence type="ECO:0000256" key="5">
    <source>
        <dbReference type="RuleBase" id="RU000562"/>
    </source>
</evidence>
<dbReference type="SUPFAM" id="SSF141091">
    <property type="entry name" value="L21p-like"/>
    <property type="match status" value="1"/>
</dbReference>
<accession>A0A1F7F4H7</accession>
<dbReference type="GO" id="GO:0019843">
    <property type="term" value="F:rRNA binding"/>
    <property type="evidence" value="ECO:0007669"/>
    <property type="project" value="UniProtKB-UniRule"/>
</dbReference>
<dbReference type="GO" id="GO:0005840">
    <property type="term" value="C:ribosome"/>
    <property type="evidence" value="ECO:0007669"/>
    <property type="project" value="UniProtKB-KW"/>
</dbReference>
<dbReference type="GO" id="GO:0006412">
    <property type="term" value="P:translation"/>
    <property type="evidence" value="ECO:0007669"/>
    <property type="project" value="UniProtKB-UniRule"/>
</dbReference>
<keyword evidence="3 4" id="KW-0687">Ribonucleoprotein</keyword>
<dbReference type="GO" id="GO:0005737">
    <property type="term" value="C:cytoplasm"/>
    <property type="evidence" value="ECO:0007669"/>
    <property type="project" value="UniProtKB-ARBA"/>
</dbReference>
<feature type="region of interest" description="Disordered" evidence="6">
    <location>
        <begin position="108"/>
        <end position="134"/>
    </location>
</feature>
<proteinExistence type="inferred from homology"/>
<name>A0A1F7F4H7_UNCRA</name>
<gene>
    <name evidence="4" type="primary">rplU</name>
    <name evidence="7" type="ORF">A2519_19305</name>
</gene>
<dbReference type="InterPro" id="IPR036164">
    <property type="entry name" value="bL21-like_sf"/>
</dbReference>
<evidence type="ECO:0000313" key="8">
    <source>
        <dbReference type="Proteomes" id="UP000179243"/>
    </source>
</evidence>
<dbReference type="HAMAP" id="MF_01363">
    <property type="entry name" value="Ribosomal_bL21"/>
    <property type="match status" value="1"/>
</dbReference>
<dbReference type="Proteomes" id="UP000179243">
    <property type="component" value="Unassembled WGS sequence"/>
</dbReference>